<dbReference type="CDD" id="cd16277">
    <property type="entry name" value="metallo-hydrolase-like_MBL-fold"/>
    <property type="match status" value="1"/>
</dbReference>
<dbReference type="InterPro" id="IPR001279">
    <property type="entry name" value="Metallo-B-lactamas"/>
</dbReference>
<evidence type="ECO:0000256" key="1">
    <source>
        <dbReference type="ARBA" id="ARBA00007749"/>
    </source>
</evidence>
<feature type="domain" description="Metallo-beta-lactamase" evidence="6">
    <location>
        <begin position="60"/>
        <end position="259"/>
    </location>
</feature>
<dbReference type="InterPro" id="IPR036866">
    <property type="entry name" value="RibonucZ/Hydroxyglut_hydro"/>
</dbReference>
<dbReference type="Proteomes" id="UP000198226">
    <property type="component" value="Chromosome I"/>
</dbReference>
<feature type="region of interest" description="Disordered" evidence="5">
    <location>
        <begin position="256"/>
        <end position="321"/>
    </location>
</feature>
<dbReference type="GO" id="GO:0046872">
    <property type="term" value="F:metal ion binding"/>
    <property type="evidence" value="ECO:0007669"/>
    <property type="project" value="UniProtKB-KW"/>
</dbReference>
<dbReference type="SMART" id="SM00849">
    <property type="entry name" value="Lactamase_B"/>
    <property type="match status" value="1"/>
</dbReference>
<evidence type="ECO:0000259" key="6">
    <source>
        <dbReference type="SMART" id="SM00849"/>
    </source>
</evidence>
<comment type="similarity">
    <text evidence="1">Belongs to the metallo-beta-lactamase superfamily.</text>
</comment>
<name>A0A1C5KAB6_9ACTN</name>
<accession>A0A1C5KAB6</accession>
<evidence type="ECO:0000313" key="7">
    <source>
        <dbReference type="EMBL" id="SCG79356.1"/>
    </source>
</evidence>
<evidence type="ECO:0000256" key="5">
    <source>
        <dbReference type="SAM" id="MobiDB-lite"/>
    </source>
</evidence>
<organism evidence="7 8">
    <name type="scientific">Micromonospora rifamycinica</name>
    <dbReference type="NCBI Taxonomy" id="291594"/>
    <lineage>
        <taxon>Bacteria</taxon>
        <taxon>Bacillati</taxon>
        <taxon>Actinomycetota</taxon>
        <taxon>Actinomycetes</taxon>
        <taxon>Micromonosporales</taxon>
        <taxon>Micromonosporaceae</taxon>
        <taxon>Micromonospora</taxon>
    </lineage>
</organism>
<reference evidence="8" key="1">
    <citation type="submission" date="2016-06" db="EMBL/GenBank/DDBJ databases">
        <authorList>
            <person name="Varghese N."/>
            <person name="Submissions Spin"/>
        </authorList>
    </citation>
    <scope>NUCLEOTIDE SEQUENCE [LARGE SCALE GENOMIC DNA]</scope>
    <source>
        <strain evidence="8">DSM 44983</strain>
    </source>
</reference>
<dbReference type="InterPro" id="IPR051013">
    <property type="entry name" value="MBL_superfamily_lactonases"/>
</dbReference>
<dbReference type="EMBL" id="LT607752">
    <property type="protein sequence ID" value="SCG79356.1"/>
    <property type="molecule type" value="Genomic_DNA"/>
</dbReference>
<dbReference type="GO" id="GO:0016787">
    <property type="term" value="F:hydrolase activity"/>
    <property type="evidence" value="ECO:0007669"/>
    <property type="project" value="UniProtKB-KW"/>
</dbReference>
<dbReference type="AlphaFoldDB" id="A0A1C5KAB6"/>
<dbReference type="PANTHER" id="PTHR42978">
    <property type="entry name" value="QUORUM-QUENCHING LACTONASE YTNP-RELATED-RELATED"/>
    <property type="match status" value="1"/>
</dbReference>
<proteinExistence type="inferred from homology"/>
<dbReference type="OrthoDB" id="5177904at2"/>
<keyword evidence="3" id="KW-0378">Hydrolase</keyword>
<protein>
    <submittedName>
        <fullName evidence="7">Glyoxylase, beta-lactamase superfamily II</fullName>
    </submittedName>
</protein>
<gene>
    <name evidence="7" type="ORF">GA0070623_4623</name>
</gene>
<dbReference type="RefSeq" id="WP_084261496.1">
    <property type="nucleotide sequence ID" value="NZ_LRMV01000137.1"/>
</dbReference>
<dbReference type="SUPFAM" id="SSF56281">
    <property type="entry name" value="Metallo-hydrolase/oxidoreductase"/>
    <property type="match status" value="1"/>
</dbReference>
<feature type="compositionally biased region" description="Pro residues" evidence="5">
    <location>
        <begin position="265"/>
        <end position="282"/>
    </location>
</feature>
<evidence type="ECO:0000256" key="3">
    <source>
        <dbReference type="ARBA" id="ARBA00022801"/>
    </source>
</evidence>
<dbReference type="Pfam" id="PF00753">
    <property type="entry name" value="Lactamase_B"/>
    <property type="match status" value="1"/>
</dbReference>
<dbReference type="Gene3D" id="3.60.15.10">
    <property type="entry name" value="Ribonuclease Z/Hydroxyacylglutathione hydrolase-like"/>
    <property type="match status" value="1"/>
</dbReference>
<keyword evidence="2" id="KW-0479">Metal-binding</keyword>
<evidence type="ECO:0000256" key="2">
    <source>
        <dbReference type="ARBA" id="ARBA00022723"/>
    </source>
</evidence>
<evidence type="ECO:0000313" key="8">
    <source>
        <dbReference type="Proteomes" id="UP000198226"/>
    </source>
</evidence>
<sequence length="321" mass="33954">MPLSRILGSITVTALTDGEGPFFQPRAEAFPGATAAHWHEADRREPGSVTADGGWWLPFRAFALRVGDGPVTLVDAGIGPAGSPAASWAPVPGRLPAELAAAGIDPADVHTVVLTHLHSDHIGWAVTGTPGRPYFRNAAYLLQRSELAAVESINPGLPAGLIAPLRATGQLRLVDGDTALTPGVRLLPTPGHTPGHQSVLLDTGDERVLFTGDLLVHVVQLVDPDLAYAHEADPATARHSRTTLLDQLAGTPTLLATPHLTHPFTPHPLPTPPSSTPRSPRPPPRRPDADQHRPAPKRPAPLIAPRPTDRASPRVIAPRPR</sequence>
<evidence type="ECO:0000256" key="4">
    <source>
        <dbReference type="ARBA" id="ARBA00022833"/>
    </source>
</evidence>
<keyword evidence="8" id="KW-1185">Reference proteome</keyword>
<keyword evidence="4" id="KW-0862">Zinc</keyword>
<dbReference type="PANTHER" id="PTHR42978:SF6">
    <property type="entry name" value="QUORUM-QUENCHING LACTONASE YTNP-RELATED"/>
    <property type="match status" value="1"/>
</dbReference>